<organism evidence="2 3">
    <name type="scientific">Oceanobacillus caeni</name>
    <dbReference type="NCBI Taxonomy" id="405946"/>
    <lineage>
        <taxon>Bacteria</taxon>
        <taxon>Bacillati</taxon>
        <taxon>Bacillota</taxon>
        <taxon>Bacilli</taxon>
        <taxon>Bacillales</taxon>
        <taxon>Bacillaceae</taxon>
        <taxon>Oceanobacillus</taxon>
    </lineage>
</organism>
<evidence type="ECO:0008006" key="4">
    <source>
        <dbReference type="Google" id="ProtNLM"/>
    </source>
</evidence>
<reference evidence="2 3" key="1">
    <citation type="submission" date="2015-07" db="EMBL/GenBank/DDBJ databases">
        <title>High-quality draft genome sequence of Oceanobacillus caeni HM6, a bacillus isolated from a human feces.</title>
        <authorList>
            <person name="Kumar J."/>
            <person name="Verma M.K."/>
            <person name="Pandey R."/>
            <person name="Bhambi M."/>
            <person name="Chauhan N."/>
        </authorList>
    </citation>
    <scope>NUCLEOTIDE SEQUENCE [LARGE SCALE GENOMIC DNA]</scope>
    <source>
        <strain evidence="2 3">HM6</strain>
    </source>
</reference>
<proteinExistence type="predicted"/>
<keyword evidence="1" id="KW-0732">Signal</keyword>
<feature type="signal peptide" evidence="1">
    <location>
        <begin position="1"/>
        <end position="27"/>
    </location>
</feature>
<evidence type="ECO:0000313" key="3">
    <source>
        <dbReference type="Proteomes" id="UP000037854"/>
    </source>
</evidence>
<sequence length="185" mass="20520">MSFKKNILMGMATGLVGMALLSGGTVAYFNDSEDTKNEIISGTLDLGVTNVSDGVLFEFKNKQPGDVFHYKFDLSNNGTLDIGKVTLISNHTVDGKKDFGSQIEVVSLKVNGEEKITSNKKVTLDDLKGVENAIVLLNNFPKESQNVEVFVEFKFIQTEQSQNDYQGNTMNLDWTFEAMQVMNEK</sequence>
<accession>A0ABR5ML42</accession>
<dbReference type="InterPro" id="IPR022121">
    <property type="entry name" value="Peptidase_M73_camelysin"/>
</dbReference>
<dbReference type="RefSeq" id="WP_060668016.1">
    <property type="nucleotide sequence ID" value="NZ_LGTK01000012.1"/>
</dbReference>
<evidence type="ECO:0000256" key="1">
    <source>
        <dbReference type="SAM" id="SignalP"/>
    </source>
</evidence>
<dbReference type="InterPro" id="IPR023833">
    <property type="entry name" value="Signal_pept_SipW-depend-type"/>
</dbReference>
<evidence type="ECO:0000313" key="2">
    <source>
        <dbReference type="EMBL" id="KPH76684.1"/>
    </source>
</evidence>
<dbReference type="EMBL" id="LGTK01000012">
    <property type="protein sequence ID" value="KPH76684.1"/>
    <property type="molecule type" value="Genomic_DNA"/>
</dbReference>
<feature type="chain" id="PRO_5046895099" description="Cell division protein FtsN" evidence="1">
    <location>
        <begin position="28"/>
        <end position="185"/>
    </location>
</feature>
<dbReference type="NCBIfam" id="TIGR04088">
    <property type="entry name" value="cognate_SipW"/>
    <property type="match status" value="1"/>
</dbReference>
<dbReference type="Proteomes" id="UP000037854">
    <property type="component" value="Unassembled WGS sequence"/>
</dbReference>
<keyword evidence="3" id="KW-1185">Reference proteome</keyword>
<dbReference type="Pfam" id="PF12389">
    <property type="entry name" value="Peptidase_M73"/>
    <property type="match status" value="1"/>
</dbReference>
<comment type="caution">
    <text evidence="2">The sequence shown here is derived from an EMBL/GenBank/DDBJ whole genome shotgun (WGS) entry which is preliminary data.</text>
</comment>
<gene>
    <name evidence="2" type="ORF">AFL42_05290</name>
</gene>
<name>A0ABR5ML42_9BACI</name>
<protein>
    <recommendedName>
        <fullName evidence="4">Cell division protein FtsN</fullName>
    </recommendedName>
</protein>